<keyword evidence="4" id="KW-1185">Reference proteome</keyword>
<gene>
    <name evidence="2" type="ORF">KHB02_02060</name>
    <name evidence="3" type="ORF">KHB02_025800</name>
</gene>
<keyword evidence="1" id="KW-0472">Membrane</keyword>
<evidence type="ECO:0000256" key="1">
    <source>
        <dbReference type="SAM" id="Phobius"/>
    </source>
</evidence>
<reference evidence="2" key="1">
    <citation type="submission" date="2021-05" db="EMBL/GenBank/DDBJ databases">
        <title>Novel Bacillus species.</title>
        <authorList>
            <person name="Liu G."/>
        </authorList>
    </citation>
    <scope>NUCLEOTIDE SEQUENCE</scope>
    <source>
        <strain evidence="2 4">FJAT-50051</strain>
    </source>
</reference>
<dbReference type="EMBL" id="JAGYPE020000073">
    <property type="protein sequence ID" value="MCH6268948.1"/>
    <property type="molecule type" value="Genomic_DNA"/>
</dbReference>
<dbReference type="Proteomes" id="UP000677265">
    <property type="component" value="Unassembled WGS sequence"/>
</dbReference>
<evidence type="ECO:0000313" key="3">
    <source>
        <dbReference type="EMBL" id="MCH6268948.1"/>
    </source>
</evidence>
<accession>A0A942SUJ7</accession>
<evidence type="ECO:0000313" key="4">
    <source>
        <dbReference type="Proteomes" id="UP000677265"/>
    </source>
</evidence>
<dbReference type="RefSeq" id="WP_213140183.1">
    <property type="nucleotide sequence ID" value="NZ_JAGYPE020000073.1"/>
</dbReference>
<protein>
    <submittedName>
        <fullName evidence="2">Uncharacterized protein</fullName>
    </submittedName>
</protein>
<dbReference type="AlphaFoldDB" id="A0A942SUJ7"/>
<dbReference type="EMBL" id="JAGYPE010000001">
    <property type="protein sequence ID" value="MBS4180167.1"/>
    <property type="molecule type" value="Genomic_DNA"/>
</dbReference>
<sequence>MYEFKLRNILRQVKSQNPQKRYEALGQLFEYKQQEGLEVQIDLLKNMIKTAASKFPERVDHWDNPSYFLIDFVCDFSRPEVAEGLIRHFDSFDIQAKERAIDFLILTEDEEIFSFLEEKIVQLIKTNDFIIPYRQLAPYPTLLKGILDASLDILESKRFKFSTYDMLLSLNASGYEKGYQKDVVLPILLEDYVTEKQEYLKFDPDYTTKYVYTAWKDSYFIVRNRMRLFLNLMEYYFTPEVEIELQQALNFRDPFLKTEALLLCIVKNLTYDDSILKECSTYIETAEMIYWELKGRNMEHLYPIHEGKQPHLAKTRLFTTIIQLPEEDDGIVHYPDDIQVQDKLEMENYYGQPVRYYLMSFKEHDREYVGWVGAYTLEDGEDTAVLWNDSYTDYVEFNSAPIEKHKQDFFKERAEEKQNYDNSVYFQSSPKLSRGAWFFIALAIVHWIREILSGFAENSLFISILFTVVGGALCYFEFYKNKKRKVLIIGQQLVKQDGANQQSIGIHEIKKVEYDKKSVLVYNKKNELAFKFPIRWVHYELFYMYMKEHSGHLKNRPFIQG</sequence>
<comment type="caution">
    <text evidence="2">The sequence shown here is derived from an EMBL/GenBank/DDBJ whole genome shotgun (WGS) entry which is preliminary data.</text>
</comment>
<evidence type="ECO:0000313" key="2">
    <source>
        <dbReference type="EMBL" id="MBS4180167.1"/>
    </source>
</evidence>
<keyword evidence="1" id="KW-1133">Transmembrane helix</keyword>
<proteinExistence type="predicted"/>
<feature type="transmembrane region" description="Helical" evidence="1">
    <location>
        <begin position="460"/>
        <end position="478"/>
    </location>
</feature>
<name>A0A942SUJ7_9BACI</name>
<keyword evidence="1" id="KW-0812">Transmembrane</keyword>
<organism evidence="2">
    <name type="scientific">Neobacillus citreus</name>
    <dbReference type="NCBI Taxonomy" id="2833578"/>
    <lineage>
        <taxon>Bacteria</taxon>
        <taxon>Bacillati</taxon>
        <taxon>Bacillota</taxon>
        <taxon>Bacilli</taxon>
        <taxon>Bacillales</taxon>
        <taxon>Bacillaceae</taxon>
        <taxon>Neobacillus</taxon>
    </lineage>
</organism>